<protein>
    <submittedName>
        <fullName evidence="3">Glycosyltransferase</fullName>
        <ecNumber evidence="3">2.4.-.-</ecNumber>
    </submittedName>
</protein>
<dbReference type="EMBL" id="JAHESF010000015">
    <property type="protein sequence ID" value="MBT1698491.1"/>
    <property type="molecule type" value="Genomic_DNA"/>
</dbReference>
<sequence length="323" mass="36761">MNPRFSIIIPVYNRPQEVQELLESLILQTRKDFEVIIVEDGSSVRCDTVVDPYRDRLSIQYIYKPNSGPGPSRNVGYQQARGDYFVVFDSDCILPPAYFEAVERGLQESGFDAWGGPDKGHENFTTVQRAMAYTMSSVLTTGGIRGGKKRIGWFQPRSFNMGISRKVFEVTGGFKFDRFAEDIEFSIRMRNQGFNVGLIPDAFVYHKRRTSFGQFYKQVFNFGKGRALIGKVYPQEVKITHWVPALFTLGTLMMLATLLVDVRWFGFLFSGFLFYLLAIFIHAVLTTRSLAVGVLAVPSALIQFFGYGLGFLQERLKSYVRKS</sequence>
<evidence type="ECO:0000256" key="1">
    <source>
        <dbReference type="SAM" id="Phobius"/>
    </source>
</evidence>
<dbReference type="SUPFAM" id="SSF53448">
    <property type="entry name" value="Nucleotide-diphospho-sugar transferases"/>
    <property type="match status" value="1"/>
</dbReference>
<keyword evidence="4" id="KW-1185">Reference proteome</keyword>
<dbReference type="InterPro" id="IPR050834">
    <property type="entry name" value="Glycosyltransf_2"/>
</dbReference>
<gene>
    <name evidence="3" type="ORF">KK083_16490</name>
</gene>
<dbReference type="Gene3D" id="3.90.550.10">
    <property type="entry name" value="Spore Coat Polysaccharide Biosynthesis Protein SpsA, Chain A"/>
    <property type="match status" value="1"/>
</dbReference>
<dbReference type="InterPro" id="IPR029044">
    <property type="entry name" value="Nucleotide-diphossugar_trans"/>
</dbReference>
<dbReference type="EC" id="2.4.-.-" evidence="3"/>
<feature type="transmembrane region" description="Helical" evidence="1">
    <location>
        <begin position="267"/>
        <end position="285"/>
    </location>
</feature>
<keyword evidence="1" id="KW-1133">Transmembrane helix</keyword>
<reference evidence="3 4" key="1">
    <citation type="submission" date="2021-05" db="EMBL/GenBank/DDBJ databases">
        <title>A Polyphasic approach of four new species of the genus Ohtaekwangia: Ohtaekwangia histidinii sp. nov., Ohtaekwangia cretensis sp. nov., Ohtaekwangia indiensis sp. nov., Ohtaekwangia reichenbachii sp. nov. from diverse environment.</title>
        <authorList>
            <person name="Octaviana S."/>
        </authorList>
    </citation>
    <scope>NUCLEOTIDE SEQUENCE [LARGE SCALE GENOMIC DNA]</scope>
    <source>
        <strain evidence="3 4">PWU4</strain>
    </source>
</reference>
<dbReference type="RefSeq" id="WP_254164696.1">
    <property type="nucleotide sequence ID" value="NZ_JAHESF010000015.1"/>
</dbReference>
<comment type="caution">
    <text evidence="3">The sequence shown here is derived from an EMBL/GenBank/DDBJ whole genome shotgun (WGS) entry which is preliminary data.</text>
</comment>
<name>A0AAP2DLC9_9BACT</name>
<feature type="transmembrane region" description="Helical" evidence="1">
    <location>
        <begin position="242"/>
        <end position="260"/>
    </location>
</feature>
<accession>A0AAP2DLC9</accession>
<keyword evidence="3" id="KW-0808">Transferase</keyword>
<evidence type="ECO:0000313" key="4">
    <source>
        <dbReference type="Proteomes" id="UP001319200"/>
    </source>
</evidence>
<evidence type="ECO:0000313" key="3">
    <source>
        <dbReference type="EMBL" id="MBT1698491.1"/>
    </source>
</evidence>
<keyword evidence="3" id="KW-0328">Glycosyltransferase</keyword>
<feature type="transmembrane region" description="Helical" evidence="1">
    <location>
        <begin position="291"/>
        <end position="312"/>
    </location>
</feature>
<keyword evidence="1" id="KW-0812">Transmembrane</keyword>
<dbReference type="PANTHER" id="PTHR43685">
    <property type="entry name" value="GLYCOSYLTRANSFERASE"/>
    <property type="match status" value="1"/>
</dbReference>
<evidence type="ECO:0000259" key="2">
    <source>
        <dbReference type="Pfam" id="PF00535"/>
    </source>
</evidence>
<dbReference type="Pfam" id="PF00535">
    <property type="entry name" value="Glycos_transf_2"/>
    <property type="match status" value="1"/>
</dbReference>
<dbReference type="AlphaFoldDB" id="A0AAP2DLC9"/>
<dbReference type="PANTHER" id="PTHR43685:SF2">
    <property type="entry name" value="GLYCOSYLTRANSFERASE 2-LIKE DOMAIN-CONTAINING PROTEIN"/>
    <property type="match status" value="1"/>
</dbReference>
<dbReference type="Proteomes" id="UP001319200">
    <property type="component" value="Unassembled WGS sequence"/>
</dbReference>
<organism evidence="3 4">
    <name type="scientific">Chryseosolibacter histidini</name>
    <dbReference type="NCBI Taxonomy" id="2782349"/>
    <lineage>
        <taxon>Bacteria</taxon>
        <taxon>Pseudomonadati</taxon>
        <taxon>Bacteroidota</taxon>
        <taxon>Cytophagia</taxon>
        <taxon>Cytophagales</taxon>
        <taxon>Chryseotaleaceae</taxon>
        <taxon>Chryseosolibacter</taxon>
    </lineage>
</organism>
<feature type="domain" description="Glycosyltransferase 2-like" evidence="2">
    <location>
        <begin position="6"/>
        <end position="139"/>
    </location>
</feature>
<dbReference type="InterPro" id="IPR001173">
    <property type="entry name" value="Glyco_trans_2-like"/>
</dbReference>
<keyword evidence="1" id="KW-0472">Membrane</keyword>
<proteinExistence type="predicted"/>
<dbReference type="GO" id="GO:0016757">
    <property type="term" value="F:glycosyltransferase activity"/>
    <property type="evidence" value="ECO:0007669"/>
    <property type="project" value="UniProtKB-KW"/>
</dbReference>